<evidence type="ECO:0000256" key="11">
    <source>
        <dbReference type="ARBA" id="ARBA00022786"/>
    </source>
</evidence>
<dbReference type="GO" id="GO:0005778">
    <property type="term" value="C:peroxisomal membrane"/>
    <property type="evidence" value="ECO:0007669"/>
    <property type="project" value="UniProtKB-SubCell"/>
</dbReference>
<keyword evidence="6" id="KW-0813">Transport</keyword>
<keyword evidence="14" id="KW-1133">Transmembrane helix</keyword>
<evidence type="ECO:0000256" key="6">
    <source>
        <dbReference type="ARBA" id="ARBA00022448"/>
    </source>
</evidence>
<reference evidence="18 19" key="1">
    <citation type="submission" date="2019-06" db="EMBL/GenBank/DDBJ databases">
        <title>A chromosomal-level reference genome of Carpinus fangiana (Coryloideae, Betulaceae).</title>
        <authorList>
            <person name="Yang X."/>
            <person name="Wang Z."/>
            <person name="Zhang L."/>
            <person name="Hao G."/>
            <person name="Liu J."/>
            <person name="Yang Y."/>
        </authorList>
    </citation>
    <scope>NUCLEOTIDE SEQUENCE [LARGE SCALE GENOMIC DNA]</scope>
    <source>
        <strain evidence="18">Cfa_2016G</strain>
        <tissue evidence="18">Leaf</tissue>
    </source>
</reference>
<organism evidence="18 19">
    <name type="scientific">Carpinus fangiana</name>
    <dbReference type="NCBI Taxonomy" id="176857"/>
    <lineage>
        <taxon>Eukaryota</taxon>
        <taxon>Viridiplantae</taxon>
        <taxon>Streptophyta</taxon>
        <taxon>Embryophyta</taxon>
        <taxon>Tracheophyta</taxon>
        <taxon>Spermatophyta</taxon>
        <taxon>Magnoliopsida</taxon>
        <taxon>eudicotyledons</taxon>
        <taxon>Gunneridae</taxon>
        <taxon>Pentapetalae</taxon>
        <taxon>rosids</taxon>
        <taxon>fabids</taxon>
        <taxon>Fagales</taxon>
        <taxon>Betulaceae</taxon>
        <taxon>Carpinus</taxon>
    </lineage>
</organism>
<evidence type="ECO:0000256" key="13">
    <source>
        <dbReference type="ARBA" id="ARBA00022927"/>
    </source>
</evidence>
<evidence type="ECO:0000259" key="17">
    <source>
        <dbReference type="Pfam" id="PF04757"/>
    </source>
</evidence>
<accession>A0A5N6KPW4</accession>
<name>A0A5N6KPW4_9ROSI</name>
<dbReference type="GO" id="GO:0016558">
    <property type="term" value="P:protein import into peroxisome matrix"/>
    <property type="evidence" value="ECO:0007669"/>
    <property type="project" value="InterPro"/>
</dbReference>
<dbReference type="EMBL" id="VIBQ01000009">
    <property type="protein sequence ID" value="KAB8337206.1"/>
    <property type="molecule type" value="Genomic_DNA"/>
</dbReference>
<evidence type="ECO:0000256" key="5">
    <source>
        <dbReference type="ARBA" id="ARBA00012483"/>
    </source>
</evidence>
<dbReference type="EC" id="2.3.2.27" evidence="5"/>
<keyword evidence="15" id="KW-0472">Membrane</keyword>
<protein>
    <recommendedName>
        <fullName evidence="5">RING-type E3 ubiquitin transferase</fullName>
        <ecNumber evidence="5">2.3.2.27</ecNumber>
    </recommendedName>
</protein>
<evidence type="ECO:0000256" key="2">
    <source>
        <dbReference type="ARBA" id="ARBA00004585"/>
    </source>
</evidence>
<evidence type="ECO:0000256" key="7">
    <source>
        <dbReference type="ARBA" id="ARBA00022679"/>
    </source>
</evidence>
<evidence type="ECO:0000256" key="4">
    <source>
        <dbReference type="ARBA" id="ARBA00008704"/>
    </source>
</evidence>
<dbReference type="GO" id="GO:0008270">
    <property type="term" value="F:zinc ion binding"/>
    <property type="evidence" value="ECO:0007669"/>
    <property type="project" value="UniProtKB-KW"/>
</dbReference>
<keyword evidence="8" id="KW-0812">Transmembrane</keyword>
<keyword evidence="10" id="KW-0863">Zinc-finger</keyword>
<comment type="catalytic activity">
    <reaction evidence="1">
        <text>S-ubiquitinyl-[E2 ubiquitin-conjugating enzyme]-L-cysteine + [acceptor protein]-L-lysine = [E2 ubiquitin-conjugating enzyme]-L-cysteine + N(6)-ubiquitinyl-[acceptor protein]-L-lysine.</text>
        <dbReference type="EC" id="2.3.2.27"/>
    </reaction>
</comment>
<comment type="pathway">
    <text evidence="3">Protein modification; protein ubiquitination.</text>
</comment>
<keyword evidence="11" id="KW-0833">Ubl conjugation pathway</keyword>
<evidence type="ECO:0000256" key="8">
    <source>
        <dbReference type="ARBA" id="ARBA00022692"/>
    </source>
</evidence>
<dbReference type="InterPro" id="IPR006845">
    <property type="entry name" value="Pex_N"/>
</dbReference>
<evidence type="ECO:0000256" key="15">
    <source>
        <dbReference type="ARBA" id="ARBA00023136"/>
    </source>
</evidence>
<feature type="domain" description="Pex N-terminal" evidence="17">
    <location>
        <begin position="36"/>
        <end position="245"/>
    </location>
</feature>
<dbReference type="AlphaFoldDB" id="A0A5N6KPW4"/>
<evidence type="ECO:0000256" key="9">
    <source>
        <dbReference type="ARBA" id="ARBA00022723"/>
    </source>
</evidence>
<comment type="similarity">
    <text evidence="4">Belongs to the pex2/pex10/pex12 family.</text>
</comment>
<evidence type="ECO:0000256" key="14">
    <source>
        <dbReference type="ARBA" id="ARBA00022989"/>
    </source>
</evidence>
<dbReference type="GO" id="GO:0061630">
    <property type="term" value="F:ubiquitin protein ligase activity"/>
    <property type="evidence" value="ECO:0007669"/>
    <property type="project" value="UniProtKB-EC"/>
</dbReference>
<evidence type="ECO:0000256" key="10">
    <source>
        <dbReference type="ARBA" id="ARBA00022771"/>
    </source>
</evidence>
<comment type="subcellular location">
    <subcellularLocation>
        <location evidence="2">Peroxisome membrane</location>
        <topology evidence="2">Multi-pass membrane protein</topology>
    </subcellularLocation>
</comment>
<dbReference type="Pfam" id="PF04757">
    <property type="entry name" value="Pex2_Pex12"/>
    <property type="match status" value="1"/>
</dbReference>
<keyword evidence="12" id="KW-0862">Zinc</keyword>
<dbReference type="OrthoDB" id="6270329at2759"/>
<dbReference type="PANTHER" id="PTHR23350:SF0">
    <property type="entry name" value="PEROXISOME BIOGENESIS FACTOR 10"/>
    <property type="match status" value="1"/>
</dbReference>
<keyword evidence="16" id="KW-0576">Peroxisome</keyword>
<evidence type="ECO:0000256" key="12">
    <source>
        <dbReference type="ARBA" id="ARBA00022833"/>
    </source>
</evidence>
<gene>
    <name evidence="18" type="ORF">FH972_021508</name>
</gene>
<sequence>MEDDNGAVRELKPASTSAFRYPFAASPDIIRSNQKDAYFQAVLLEQLGDIVRKIYGSRFLHNYTTEARTAADLLYYGLTTLVGNRTLGEEYCDIVQVEDDTLRLPAISRRAGYILTTILLPYGLNRVLPAFRRRVRAKLESTLARQQGSSEKGFKTRPTRTTVIQQYILNNLDTITSPAPVYAVSLATFYFSGAYYHLSKRIWGLRYIFTRQLTPADQRVGYEVLGVLLVLQLGVQSYMHFHETVASEAGNELTIANSASAAGTSAMIDGGVEVSLDPNSYAGNNALLFESGPANTGISQRITTMTNTPPTTEDTPRYDLANKDVMRWLANKQTRKCTLCLEPMKDPSATTCGHTKVGQPLFSRCSSRLGVWLVLVAARELLFAPAPVSRQYLRRNAPHGSLPPLCGAKQ</sequence>
<dbReference type="Proteomes" id="UP000327013">
    <property type="component" value="Unassembled WGS sequence"/>
</dbReference>
<evidence type="ECO:0000313" key="18">
    <source>
        <dbReference type="EMBL" id="KAB8337206.1"/>
    </source>
</evidence>
<comment type="caution">
    <text evidence="18">The sequence shown here is derived from an EMBL/GenBank/DDBJ whole genome shotgun (WGS) entry which is preliminary data.</text>
</comment>
<dbReference type="PANTHER" id="PTHR23350">
    <property type="entry name" value="PEROXISOME ASSEMBLY PROTEIN 10"/>
    <property type="match status" value="1"/>
</dbReference>
<dbReference type="InterPro" id="IPR025654">
    <property type="entry name" value="PEX2/10"/>
</dbReference>
<keyword evidence="7" id="KW-0808">Transferase</keyword>
<keyword evidence="13" id="KW-0653">Protein transport</keyword>
<keyword evidence="9" id="KW-0479">Metal-binding</keyword>
<evidence type="ECO:0000256" key="1">
    <source>
        <dbReference type="ARBA" id="ARBA00000900"/>
    </source>
</evidence>
<evidence type="ECO:0000256" key="3">
    <source>
        <dbReference type="ARBA" id="ARBA00004906"/>
    </source>
</evidence>
<proteinExistence type="inferred from homology"/>
<keyword evidence="19" id="KW-1185">Reference proteome</keyword>
<evidence type="ECO:0000313" key="19">
    <source>
        <dbReference type="Proteomes" id="UP000327013"/>
    </source>
</evidence>
<evidence type="ECO:0000256" key="16">
    <source>
        <dbReference type="ARBA" id="ARBA00023140"/>
    </source>
</evidence>